<organism evidence="1 2">
    <name type="scientific">Bacillus cereus</name>
    <dbReference type="NCBI Taxonomy" id="1396"/>
    <lineage>
        <taxon>Bacteria</taxon>
        <taxon>Bacillati</taxon>
        <taxon>Bacillota</taxon>
        <taxon>Bacilli</taxon>
        <taxon>Bacillales</taxon>
        <taxon>Bacillaceae</taxon>
        <taxon>Bacillus</taxon>
        <taxon>Bacillus cereus group</taxon>
    </lineage>
</organism>
<reference evidence="1 2" key="1">
    <citation type="submission" date="2017-09" db="EMBL/GenBank/DDBJ databases">
        <title>Large-scale bioinformatics analysis of Bacillus genomes uncovers conserved roles of natural products in bacterial physiology.</title>
        <authorList>
            <consortium name="Agbiome Team Llc"/>
            <person name="Bleich R.M."/>
            <person name="Grubbs K.J."/>
            <person name="Santa Maria K.C."/>
            <person name="Allen S.E."/>
            <person name="Farag S."/>
            <person name="Shank E.A."/>
            <person name="Bowers A."/>
        </authorList>
    </citation>
    <scope>NUCLEOTIDE SEQUENCE [LARGE SCALE GENOMIC DNA]</scope>
    <source>
        <strain evidence="1 2">AFS092789</strain>
    </source>
</reference>
<proteinExistence type="predicted"/>
<evidence type="ECO:0000313" key="1">
    <source>
        <dbReference type="EMBL" id="PDZ94317.1"/>
    </source>
</evidence>
<dbReference type="AlphaFoldDB" id="A0A9X6SSH9"/>
<dbReference type="Proteomes" id="UP000219922">
    <property type="component" value="Unassembled WGS sequence"/>
</dbReference>
<dbReference type="RefSeq" id="WP_098007108.1">
    <property type="nucleotide sequence ID" value="NZ_NUJB01000041.1"/>
</dbReference>
<protein>
    <submittedName>
        <fullName evidence="1">Uncharacterized protein</fullName>
    </submittedName>
</protein>
<dbReference type="EMBL" id="NVMX01000218">
    <property type="protein sequence ID" value="PDZ94317.1"/>
    <property type="molecule type" value="Genomic_DNA"/>
</dbReference>
<accession>A0A9X6SSH9</accession>
<sequence>MKLAVINGHMHLFSSGFSFTEEELITRTHLSKCNPELQLHVNYRHVDGEDEEDGREYYVLEDGDMIYKEYELGLDEFCMNHPYAYCRFDSGSVSGEIYVKEDEIEKGKQLLLAGFKNELNYEMRKMELFVNAVKKAELDMKSLN</sequence>
<evidence type="ECO:0000313" key="2">
    <source>
        <dbReference type="Proteomes" id="UP000219922"/>
    </source>
</evidence>
<name>A0A9X6SSH9_BACCE</name>
<gene>
    <name evidence="1" type="ORF">CON36_34440</name>
</gene>
<comment type="caution">
    <text evidence="1">The sequence shown here is derived from an EMBL/GenBank/DDBJ whole genome shotgun (WGS) entry which is preliminary data.</text>
</comment>